<comment type="caution">
    <text evidence="2">The sequence shown here is derived from an EMBL/GenBank/DDBJ whole genome shotgun (WGS) entry which is preliminary data.</text>
</comment>
<sequence>SNIRSISLQGATLQGITSDHVEQVEHELGLVESYDSKLQLATTAIKMVRNYAFNITPINHLPTETLTRIFHMARDIDSESVDCVALVCSRWRTIALRNPSLWTDVHLRPTFGKRFYPSLDRAHTHVLRSGKAPLDIYISSLDISDLKYCGSLMTDTCRLSASRMRSLSLNFEGFGQNELDVSEHVTSTSLFSNCTPGLFTKLVTRSQGSRFFGGRHRMGNHLQGTQLDEEESQLEAILASITVLDLTGLFPQWTSRAYHGLVELRLATFSSGDVDFIPEAQLVSILQCSPELRILEIGLKVIRRGDRTSNITVSLPKLEVLQLGTTMSPLRKNGYLDLVRFLTLDYLPLDFTMRCHGQPLTESSREQTKAFLSRSNITRFCADKVVDPFDFLPFMPHLKTLILSHYESSPTGRWDVMEPLDQQKSSTFTYPKLEVCVVLGYLLPLDEFRSTMERCQARTIIIHGGKFYRGTDRQTIDTKTVLEELSRICPDVKFIDTIPKLIIHRDFFFDSGAP</sequence>
<dbReference type="InterPro" id="IPR036047">
    <property type="entry name" value="F-box-like_dom_sf"/>
</dbReference>
<feature type="domain" description="F-box" evidence="1">
    <location>
        <begin position="55"/>
        <end position="105"/>
    </location>
</feature>
<dbReference type="PROSITE" id="PS50181">
    <property type="entry name" value="FBOX"/>
    <property type="match status" value="1"/>
</dbReference>
<dbReference type="Pfam" id="PF12937">
    <property type="entry name" value="F-box-like"/>
    <property type="match status" value="1"/>
</dbReference>
<evidence type="ECO:0000313" key="3">
    <source>
        <dbReference type="Proteomes" id="UP000663843"/>
    </source>
</evidence>
<feature type="non-terminal residue" evidence="2">
    <location>
        <position position="1"/>
    </location>
</feature>
<protein>
    <recommendedName>
        <fullName evidence="1">F-box domain-containing protein</fullName>
    </recommendedName>
</protein>
<dbReference type="AlphaFoldDB" id="A0A8H3D1H5"/>
<gene>
    <name evidence="2" type="ORF">RDB_LOCUS150531</name>
</gene>
<accession>A0A8H3D1H5</accession>
<proteinExistence type="predicted"/>
<reference evidence="2" key="1">
    <citation type="submission" date="2021-01" db="EMBL/GenBank/DDBJ databases">
        <authorList>
            <person name="Kaushik A."/>
        </authorList>
    </citation>
    <scope>NUCLEOTIDE SEQUENCE</scope>
    <source>
        <strain evidence="2">AG2-2IIIB</strain>
    </source>
</reference>
<dbReference type="InterPro" id="IPR001810">
    <property type="entry name" value="F-box_dom"/>
</dbReference>
<dbReference type="SUPFAM" id="SSF81383">
    <property type="entry name" value="F-box domain"/>
    <property type="match status" value="1"/>
</dbReference>
<evidence type="ECO:0000259" key="1">
    <source>
        <dbReference type="PROSITE" id="PS50181"/>
    </source>
</evidence>
<name>A0A8H3D1H5_9AGAM</name>
<evidence type="ECO:0000313" key="2">
    <source>
        <dbReference type="EMBL" id="CAE6509402.1"/>
    </source>
</evidence>
<dbReference type="EMBL" id="CAJMWT010005766">
    <property type="protein sequence ID" value="CAE6509402.1"/>
    <property type="molecule type" value="Genomic_DNA"/>
</dbReference>
<dbReference type="Gene3D" id="1.20.1280.50">
    <property type="match status" value="1"/>
</dbReference>
<dbReference type="Proteomes" id="UP000663843">
    <property type="component" value="Unassembled WGS sequence"/>
</dbReference>
<organism evidence="2 3">
    <name type="scientific">Rhizoctonia solani</name>
    <dbReference type="NCBI Taxonomy" id="456999"/>
    <lineage>
        <taxon>Eukaryota</taxon>
        <taxon>Fungi</taxon>
        <taxon>Dikarya</taxon>
        <taxon>Basidiomycota</taxon>
        <taxon>Agaricomycotina</taxon>
        <taxon>Agaricomycetes</taxon>
        <taxon>Cantharellales</taxon>
        <taxon>Ceratobasidiaceae</taxon>
        <taxon>Rhizoctonia</taxon>
    </lineage>
</organism>